<dbReference type="InterPro" id="IPR036663">
    <property type="entry name" value="Fumarylacetoacetase_C_sf"/>
</dbReference>
<sequence length="257" mass="27697">MTHMNFDPIDAVAHAIIRARREQQCVDAQSLAAALTTPEDSYAVQAKVASAFGWQISGPAFWKSGGPSRQAQLTHAQLPVEGVWSSPARAEGWPFTWRGIEAEIALRLGRSVDAAEAAALDGEKASAWIDAMAVSIEVVDSRWQQYTDAPALLKLADLQAHGALVLGEWMPYQARDWASQRCHVRIGAQEFERRGTHALGDPAFGLVAWLRHATREGRRVEAGTVVTTGTWVGILPASAGDLVTVAFDGIGSASVQF</sequence>
<dbReference type="InterPro" id="IPR050772">
    <property type="entry name" value="Hydratase-Decarb/MhpD_sf"/>
</dbReference>
<keyword evidence="4" id="KW-1185">Reference proteome</keyword>
<reference evidence="3 4" key="1">
    <citation type="submission" date="2021-08" db="EMBL/GenBank/DDBJ databases">
        <authorList>
            <person name="Peeters C."/>
        </authorList>
    </citation>
    <scope>NUCLEOTIDE SEQUENCE [LARGE SCALE GENOMIC DNA]</scope>
    <source>
        <strain evidence="3 4">LMG 23994</strain>
    </source>
</reference>
<dbReference type="Gene3D" id="3.90.850.10">
    <property type="entry name" value="Fumarylacetoacetase-like, C-terminal domain"/>
    <property type="match status" value="1"/>
</dbReference>
<dbReference type="PANTHER" id="PTHR30143:SF0">
    <property type="entry name" value="2-KETO-4-PENTENOATE HYDRATASE"/>
    <property type="match status" value="1"/>
</dbReference>
<organism evidence="3 4">
    <name type="scientific">Cupriavidus pinatubonensis</name>
    <dbReference type="NCBI Taxonomy" id="248026"/>
    <lineage>
        <taxon>Bacteria</taxon>
        <taxon>Pseudomonadati</taxon>
        <taxon>Pseudomonadota</taxon>
        <taxon>Betaproteobacteria</taxon>
        <taxon>Burkholderiales</taxon>
        <taxon>Burkholderiaceae</taxon>
        <taxon>Cupriavidus</taxon>
    </lineage>
</organism>
<dbReference type="EC" id="4.2.1.80" evidence="3"/>
<dbReference type="InterPro" id="IPR011234">
    <property type="entry name" value="Fumarylacetoacetase-like_C"/>
</dbReference>
<keyword evidence="1 3" id="KW-0456">Lyase</keyword>
<dbReference type="Proteomes" id="UP000701702">
    <property type="component" value="Unassembled WGS sequence"/>
</dbReference>
<feature type="domain" description="Fumarylacetoacetase-like C-terminal" evidence="2">
    <location>
        <begin position="100"/>
        <end position="254"/>
    </location>
</feature>
<proteinExistence type="predicted"/>
<accession>A0ABM8XFA0</accession>
<comment type="caution">
    <text evidence="3">The sequence shown here is derived from an EMBL/GenBank/DDBJ whole genome shotgun (WGS) entry which is preliminary data.</text>
</comment>
<dbReference type="EMBL" id="CAJZAF010000023">
    <property type="protein sequence ID" value="CAG9178745.1"/>
    <property type="molecule type" value="Genomic_DNA"/>
</dbReference>
<name>A0ABM8XFA0_9BURK</name>
<evidence type="ECO:0000313" key="3">
    <source>
        <dbReference type="EMBL" id="CAG9178745.1"/>
    </source>
</evidence>
<dbReference type="PANTHER" id="PTHR30143">
    <property type="entry name" value="ACID HYDRATASE"/>
    <property type="match status" value="1"/>
</dbReference>
<evidence type="ECO:0000259" key="2">
    <source>
        <dbReference type="Pfam" id="PF01557"/>
    </source>
</evidence>
<evidence type="ECO:0000313" key="4">
    <source>
        <dbReference type="Proteomes" id="UP000701702"/>
    </source>
</evidence>
<dbReference type="Pfam" id="PF01557">
    <property type="entry name" value="FAA_hydrolase"/>
    <property type="match status" value="1"/>
</dbReference>
<evidence type="ECO:0000256" key="1">
    <source>
        <dbReference type="ARBA" id="ARBA00023239"/>
    </source>
</evidence>
<protein>
    <submittedName>
        <fullName evidence="3">2-keto-4-pentenoate hydratase</fullName>
        <ecNumber evidence="3">4.2.1.80</ecNumber>
    </submittedName>
</protein>
<dbReference type="GO" id="GO:0008684">
    <property type="term" value="F:2-oxopent-4-enoate hydratase activity"/>
    <property type="evidence" value="ECO:0007669"/>
    <property type="project" value="UniProtKB-EC"/>
</dbReference>
<dbReference type="SUPFAM" id="SSF56529">
    <property type="entry name" value="FAH"/>
    <property type="match status" value="1"/>
</dbReference>
<gene>
    <name evidence="3" type="primary">mhpD_2</name>
    <name evidence="3" type="ORF">LMG23994_03983</name>
</gene>